<dbReference type="PANTHER" id="PTHR13605">
    <property type="entry name" value="ER MEMBRANE PROTEIN COMPLEX SUBUNIT 7"/>
    <property type="match status" value="1"/>
</dbReference>
<dbReference type="SUPFAM" id="SSF49452">
    <property type="entry name" value="Starch-binding domain-like"/>
    <property type="match status" value="1"/>
</dbReference>
<evidence type="ECO:0000256" key="8">
    <source>
        <dbReference type="SAM" id="SignalP"/>
    </source>
</evidence>
<dbReference type="EMBL" id="DF836462">
    <property type="protein sequence ID" value="GAN07726.1"/>
    <property type="molecule type" value="Genomic_DNA"/>
</dbReference>
<comment type="subcellular location">
    <subcellularLocation>
        <location evidence="1">Membrane</location>
        <topology evidence="1">Single-pass membrane protein</topology>
    </subcellularLocation>
</comment>
<gene>
    <name evidence="10" type="ORF">MAM1_0173c07229</name>
</gene>
<feature type="signal peptide" evidence="8">
    <location>
        <begin position="1"/>
        <end position="18"/>
    </location>
</feature>
<evidence type="ECO:0000256" key="6">
    <source>
        <dbReference type="ARBA" id="ARBA00023136"/>
    </source>
</evidence>
<sequence>MKLFGFYITSLFVAIASALNIQGKIIPNAVLEDVSKIDSSTTRIVLNGAQYTAHIQSNGEFNIPHVQPGSYLLEVQSIEHVYPKIRVDISEENQVQAAYTGLGIDWNQRGYSVVYPLEIQAKAEAEYFMQRQGFNIMGMFKNPMMLMMGFSAIMMFFMPKMMKSLQNMDPEAANEISKSQADAQKMLSDMPSLSQMFAKR</sequence>
<keyword evidence="6 7" id="KW-0472">Membrane</keyword>
<evidence type="ECO:0000313" key="11">
    <source>
        <dbReference type="Proteomes" id="UP000053815"/>
    </source>
</evidence>
<evidence type="ECO:0000256" key="1">
    <source>
        <dbReference type="ARBA" id="ARBA00004167"/>
    </source>
</evidence>
<dbReference type="PANTHER" id="PTHR13605:SF4">
    <property type="entry name" value="ER MEMBRANE PROTEIN COMPLEX SUBUNIT 7"/>
    <property type="match status" value="1"/>
</dbReference>
<dbReference type="Pfam" id="PF09430">
    <property type="entry name" value="EMC7_beta-sandw"/>
    <property type="match status" value="1"/>
</dbReference>
<keyword evidence="4 8" id="KW-0732">Signal</keyword>
<feature type="transmembrane region" description="Helical" evidence="7">
    <location>
        <begin position="139"/>
        <end position="158"/>
    </location>
</feature>
<dbReference type="STRING" id="91626.A0A0C9MAY9"/>
<evidence type="ECO:0000256" key="4">
    <source>
        <dbReference type="ARBA" id="ARBA00022729"/>
    </source>
</evidence>
<protein>
    <submittedName>
        <fullName evidence="10">Secreted salivary protein</fullName>
    </submittedName>
</protein>
<dbReference type="Proteomes" id="UP000053815">
    <property type="component" value="Unassembled WGS sequence"/>
</dbReference>
<evidence type="ECO:0000256" key="2">
    <source>
        <dbReference type="ARBA" id="ARBA00008880"/>
    </source>
</evidence>
<dbReference type="InterPro" id="IPR039163">
    <property type="entry name" value="EMC7"/>
</dbReference>
<accession>A0A0C9MAY9</accession>
<dbReference type="AlphaFoldDB" id="A0A0C9MAY9"/>
<dbReference type="OrthoDB" id="27095at2759"/>
<organism evidence="10">
    <name type="scientific">Mucor ambiguus</name>
    <dbReference type="NCBI Taxonomy" id="91626"/>
    <lineage>
        <taxon>Eukaryota</taxon>
        <taxon>Fungi</taxon>
        <taxon>Fungi incertae sedis</taxon>
        <taxon>Mucoromycota</taxon>
        <taxon>Mucoromycotina</taxon>
        <taxon>Mucoromycetes</taxon>
        <taxon>Mucorales</taxon>
        <taxon>Mucorineae</taxon>
        <taxon>Mucoraceae</taxon>
        <taxon>Mucor</taxon>
    </lineage>
</organism>
<feature type="chain" id="PRO_5002209240" evidence="8">
    <location>
        <begin position="19"/>
        <end position="200"/>
    </location>
</feature>
<dbReference type="GO" id="GO:0072546">
    <property type="term" value="C:EMC complex"/>
    <property type="evidence" value="ECO:0007669"/>
    <property type="project" value="TreeGrafter"/>
</dbReference>
<keyword evidence="11" id="KW-1185">Reference proteome</keyword>
<evidence type="ECO:0000256" key="5">
    <source>
        <dbReference type="ARBA" id="ARBA00022989"/>
    </source>
</evidence>
<proteinExistence type="inferred from homology"/>
<dbReference type="InterPro" id="IPR019008">
    <property type="entry name" value="Beta_sandwich_EMC7"/>
</dbReference>
<reference evidence="10" key="1">
    <citation type="submission" date="2014-09" db="EMBL/GenBank/DDBJ databases">
        <title>Draft genome sequence of an oleaginous Mucoromycotina fungus Mucor ambiguus NBRC6742.</title>
        <authorList>
            <person name="Takeda I."/>
            <person name="Yamane N."/>
            <person name="Morita T."/>
            <person name="Tamano K."/>
            <person name="Machida M."/>
            <person name="Baker S."/>
            <person name="Koike H."/>
        </authorList>
    </citation>
    <scope>NUCLEOTIDE SEQUENCE</scope>
    <source>
        <strain evidence="10">NBRC 6742</strain>
    </source>
</reference>
<dbReference type="GO" id="GO:0030246">
    <property type="term" value="F:carbohydrate binding"/>
    <property type="evidence" value="ECO:0007669"/>
    <property type="project" value="InterPro"/>
</dbReference>
<comment type="similarity">
    <text evidence="2">Belongs to the EMC7 family.</text>
</comment>
<name>A0A0C9MAY9_9FUNG</name>
<evidence type="ECO:0000313" key="10">
    <source>
        <dbReference type="EMBL" id="GAN07726.1"/>
    </source>
</evidence>
<keyword evidence="3 7" id="KW-0812">Transmembrane</keyword>
<keyword evidence="5 7" id="KW-1133">Transmembrane helix</keyword>
<dbReference type="InterPro" id="IPR013784">
    <property type="entry name" value="Carb-bd-like_fold"/>
</dbReference>
<dbReference type="Gene3D" id="2.60.40.1120">
    <property type="entry name" value="Carboxypeptidase-like, regulatory domain"/>
    <property type="match status" value="1"/>
</dbReference>
<evidence type="ECO:0000256" key="7">
    <source>
        <dbReference type="SAM" id="Phobius"/>
    </source>
</evidence>
<feature type="domain" description="ER membrane protein complex subunit 7 beta-sandwich" evidence="9">
    <location>
        <begin position="38"/>
        <end position="147"/>
    </location>
</feature>
<evidence type="ECO:0000256" key="3">
    <source>
        <dbReference type="ARBA" id="ARBA00022692"/>
    </source>
</evidence>
<evidence type="ECO:0000259" key="9">
    <source>
        <dbReference type="Pfam" id="PF09430"/>
    </source>
</evidence>